<dbReference type="SUPFAM" id="SSF51905">
    <property type="entry name" value="FAD/NAD(P)-binding domain"/>
    <property type="match status" value="1"/>
</dbReference>
<dbReference type="InterPro" id="IPR028348">
    <property type="entry name" value="FAD-binding_protein"/>
</dbReference>
<evidence type="ECO:0000313" key="3">
    <source>
        <dbReference type="Proteomes" id="UP000189933"/>
    </source>
</evidence>
<keyword evidence="3" id="KW-1185">Reference proteome</keyword>
<evidence type="ECO:0000313" key="2">
    <source>
        <dbReference type="EMBL" id="SKA25713.1"/>
    </source>
</evidence>
<name>A0A1T4SBW0_9FIRM</name>
<feature type="domain" description="FAD-dependent protein C-terminal" evidence="1">
    <location>
        <begin position="257"/>
        <end position="413"/>
    </location>
</feature>
<dbReference type="Pfam" id="PF21688">
    <property type="entry name" value="FAD-depend_C"/>
    <property type="match status" value="1"/>
</dbReference>
<dbReference type="RefSeq" id="WP_078666552.1">
    <property type="nucleotide sequence ID" value="NZ_FUXM01000050.1"/>
</dbReference>
<accession>A0A1T4SBW0</accession>
<dbReference type="InterPro" id="IPR049516">
    <property type="entry name" value="FAD-depend_C"/>
</dbReference>
<dbReference type="PRINTS" id="PR00368">
    <property type="entry name" value="FADPNR"/>
</dbReference>
<reference evidence="3" key="1">
    <citation type="submission" date="2017-02" db="EMBL/GenBank/DDBJ databases">
        <authorList>
            <person name="Varghese N."/>
            <person name="Submissions S."/>
        </authorList>
    </citation>
    <scope>NUCLEOTIDE SEQUENCE [LARGE SCALE GENOMIC DNA]</scope>
    <source>
        <strain evidence="3">DSM 16521</strain>
    </source>
</reference>
<protein>
    <recommendedName>
        <fullName evidence="1">FAD-dependent protein C-terminal domain-containing protein</fullName>
    </recommendedName>
</protein>
<evidence type="ECO:0000259" key="1">
    <source>
        <dbReference type="Pfam" id="PF21688"/>
    </source>
</evidence>
<dbReference type="Proteomes" id="UP000189933">
    <property type="component" value="Unassembled WGS sequence"/>
</dbReference>
<dbReference type="PIRSF" id="PIRSF038984">
    <property type="entry name" value="FAD_binding_protein"/>
    <property type="match status" value="1"/>
</dbReference>
<dbReference type="InterPro" id="IPR036188">
    <property type="entry name" value="FAD/NAD-bd_sf"/>
</dbReference>
<dbReference type="OrthoDB" id="9762921at2"/>
<proteinExistence type="predicted"/>
<dbReference type="AlphaFoldDB" id="A0A1T4SBW0"/>
<dbReference type="PANTHER" id="PTHR43106:SF1">
    <property type="entry name" value="DEHYDROGENASE-RELATED"/>
    <property type="match status" value="1"/>
</dbReference>
<organism evidence="2 3">
    <name type="scientific">Carboxydocella sporoproducens DSM 16521</name>
    <dbReference type="NCBI Taxonomy" id="1121270"/>
    <lineage>
        <taxon>Bacteria</taxon>
        <taxon>Bacillati</taxon>
        <taxon>Bacillota</taxon>
        <taxon>Clostridia</taxon>
        <taxon>Eubacteriales</taxon>
        <taxon>Clostridiales Family XVI. Incertae Sedis</taxon>
        <taxon>Carboxydocella</taxon>
    </lineage>
</organism>
<dbReference type="Gene3D" id="3.50.50.60">
    <property type="entry name" value="FAD/NAD(P)-binding domain"/>
    <property type="match status" value="2"/>
</dbReference>
<dbReference type="EMBL" id="FUXM01000050">
    <property type="protein sequence ID" value="SKA25713.1"/>
    <property type="molecule type" value="Genomic_DNA"/>
</dbReference>
<gene>
    <name evidence="2" type="ORF">SAMN02745885_02586</name>
</gene>
<dbReference type="PANTHER" id="PTHR43106">
    <property type="entry name" value="DEHYDROGENASE-RELATED"/>
    <property type="match status" value="1"/>
</dbReference>
<sequence>MVRNHYDVIIIGAGPAGIFTALELVARGEEKLKILIIEKGRDIPQRTCPAKEKSIKCVHCSPCSIVCGWGGAGAFSDGKLTLSTEVGGWLEQYIGERKLAELINYIDGIYLEYGAPDKVYGMENEEAIEEIQRQAVLAELKLVPAPIRHLGTGRCGQILERMKNALVAKGVEVHTCEAVERLVVEDNVIKGVETADRRIFFGRYVVVAPGREGAEWLAQEAKRLQLEMAVNPVDIGVRVELPAAVMEHLTKVIYESKLIYHSRAFDDKVRTFCMNPYGEVVTENNDGLITVNGHSHAHKKTENTNFALLVSKTFTEPFKEPIAYGKYVARLANLLGGGVIVQRLGDLLDGRRTTYDRLRKGLVRPTLEDATPGDLSLVFPYRHLVAIVEMLQALDKIAPGVASRHTLLYGVEVKFYSSRLQLNKELETKITNLYAAGDGAGVTRGLAQASVAGVVAARSILAKEGVKLA</sequence>